<accession>A0AAV4FH41</accession>
<organism evidence="1 2">
    <name type="scientific">Elysia marginata</name>
    <dbReference type="NCBI Taxonomy" id="1093978"/>
    <lineage>
        <taxon>Eukaryota</taxon>
        <taxon>Metazoa</taxon>
        <taxon>Spiralia</taxon>
        <taxon>Lophotrochozoa</taxon>
        <taxon>Mollusca</taxon>
        <taxon>Gastropoda</taxon>
        <taxon>Heterobranchia</taxon>
        <taxon>Euthyneura</taxon>
        <taxon>Panpulmonata</taxon>
        <taxon>Sacoglossa</taxon>
        <taxon>Placobranchoidea</taxon>
        <taxon>Plakobranchidae</taxon>
        <taxon>Elysia</taxon>
    </lineage>
</organism>
<protein>
    <submittedName>
        <fullName evidence="1">Uncharacterized protein</fullName>
    </submittedName>
</protein>
<evidence type="ECO:0000313" key="1">
    <source>
        <dbReference type="EMBL" id="GFR72349.1"/>
    </source>
</evidence>
<comment type="caution">
    <text evidence="1">The sequence shown here is derived from an EMBL/GenBank/DDBJ whole genome shotgun (WGS) entry which is preliminary data.</text>
</comment>
<proteinExistence type="predicted"/>
<reference evidence="1 2" key="1">
    <citation type="journal article" date="2021" name="Elife">
        <title>Chloroplast acquisition without the gene transfer in kleptoplastic sea slugs, Plakobranchus ocellatus.</title>
        <authorList>
            <person name="Maeda T."/>
            <person name="Takahashi S."/>
            <person name="Yoshida T."/>
            <person name="Shimamura S."/>
            <person name="Takaki Y."/>
            <person name="Nagai Y."/>
            <person name="Toyoda A."/>
            <person name="Suzuki Y."/>
            <person name="Arimoto A."/>
            <person name="Ishii H."/>
            <person name="Satoh N."/>
            <person name="Nishiyama T."/>
            <person name="Hasebe M."/>
            <person name="Maruyama T."/>
            <person name="Minagawa J."/>
            <person name="Obokata J."/>
            <person name="Shigenobu S."/>
        </authorList>
    </citation>
    <scope>NUCLEOTIDE SEQUENCE [LARGE SCALE GENOMIC DNA]</scope>
</reference>
<dbReference type="Proteomes" id="UP000762676">
    <property type="component" value="Unassembled WGS sequence"/>
</dbReference>
<gene>
    <name evidence="1" type="ORF">ElyMa_003838300</name>
</gene>
<keyword evidence="2" id="KW-1185">Reference proteome</keyword>
<evidence type="ECO:0000313" key="2">
    <source>
        <dbReference type="Proteomes" id="UP000762676"/>
    </source>
</evidence>
<name>A0AAV4FH41_9GAST</name>
<dbReference type="AlphaFoldDB" id="A0AAV4FH41"/>
<dbReference type="EMBL" id="BMAT01007826">
    <property type="protein sequence ID" value="GFR72349.1"/>
    <property type="molecule type" value="Genomic_DNA"/>
</dbReference>
<sequence length="78" mass="7963">MGSTTSVTLVTSSSALSIMKPDLPGPTAYCLKPGQPSPGRPTLLRHSIAVTTGTGILTRFPSITSFDLTLGADSPCAD</sequence>